<accession>A0ABC9FSW4</accession>
<dbReference type="InterPro" id="IPR021419">
    <property type="entry name" value="Mediator_Med25_VWA"/>
</dbReference>
<feature type="domain" description="Mediator of RNA polymerase II transcription subunit 25 von Willebrand factor type A" evidence="3">
    <location>
        <begin position="7"/>
        <end position="250"/>
    </location>
</feature>
<reference evidence="4" key="1">
    <citation type="submission" date="2024-10" db="EMBL/GenBank/DDBJ databases">
        <authorList>
            <person name="Ryan C."/>
        </authorList>
    </citation>
    <scope>NUCLEOTIDE SEQUENCE [LARGE SCALE GENOMIC DNA]</scope>
</reference>
<dbReference type="Pfam" id="PF11265">
    <property type="entry name" value="Med25_VWA"/>
    <property type="match status" value="1"/>
</dbReference>
<name>A0ABC9FSW4_9POAL</name>
<protein>
    <recommendedName>
        <fullName evidence="2">Mediator of RNA polymerase II transcription subunit 25</fullName>
    </recommendedName>
</protein>
<gene>
    <name evidence="4" type="ORF">URODEC1_LOCUS108258</name>
</gene>
<evidence type="ECO:0000313" key="4">
    <source>
        <dbReference type="EMBL" id="CAL5080765.1"/>
    </source>
</evidence>
<evidence type="ECO:0000313" key="5">
    <source>
        <dbReference type="Proteomes" id="UP001497457"/>
    </source>
</evidence>
<dbReference type="AlphaFoldDB" id="A0ABC9FSW4"/>
<evidence type="ECO:0000256" key="1">
    <source>
        <dbReference type="ARBA" id="ARBA00009102"/>
    </source>
</evidence>
<dbReference type="PANTHER" id="PTHR12433:SF11">
    <property type="entry name" value="MEDIATOR OF RNA POLYMERASE II TRANSCRIPTION SUBUNIT 25"/>
    <property type="match status" value="1"/>
</dbReference>
<evidence type="ECO:0000256" key="2">
    <source>
        <dbReference type="ARBA" id="ARBA00019694"/>
    </source>
</evidence>
<comment type="similarity">
    <text evidence="1">Belongs to the Mediator complex subunit 25 family.</text>
</comment>
<dbReference type="EMBL" id="OZ075117">
    <property type="protein sequence ID" value="CAL5080765.1"/>
    <property type="molecule type" value="Genomic_DNA"/>
</dbReference>
<proteinExistence type="inferred from homology"/>
<dbReference type="Proteomes" id="UP001497457">
    <property type="component" value="Chromosome 7b"/>
</dbReference>
<dbReference type="PANTHER" id="PTHR12433">
    <property type="entry name" value="MEDIATOR OF RNA POLYMERASE II TRANSCRIPTION SUBUNIT 25"/>
    <property type="match status" value="1"/>
</dbReference>
<keyword evidence="5" id="KW-1185">Reference proteome</keyword>
<evidence type="ECO:0000259" key="3">
    <source>
        <dbReference type="Pfam" id="PF11265"/>
    </source>
</evidence>
<sequence>MAAAAAERRLVIAVVGTAALGPYWPTIVGDYLEKIVRGFCASELPGKKLAGASPELALVVFHTPEPYSGTYYILHVHDRIIYCAFCNAAFCVQRSGWTKDADAFLSWLSGIPFSGGEFSEAPTCEGLAEALMILHGSHNTTQNNQNNEANKHCILVAAGNPYPFPTPACCLPSQSADHRKNTESSKEPSIADAETVAKLFPQCSVSLSVISPKLLPTLKAIYNAGKRNPQAADPPVDHAKNPQFLVLLSENFMEARTALCRHLHGNLAPNQTTLKMESAFTVSMPGPTSNANSSVNAPMIGHKPVGVGGISTATVKVEPATVPAMMLGSQLGQGGIDPTGLGPTAINSVPVMMPILWMTQQTGVNSQGVTNNFVTNMPIEQHPNPQQLSPKYVKIWQGTLFGVRQGQPVFICKLEGYRIGAACEIHAADWPKAMQIVRLIPQAHMKNRNFAGKTDFVVFRNLKKHGFLEQLKEKKLCAVIQLPSQTLLLAVTAKENRLLGMVFPGEVVEFKPRVSNQQALTLPEQPIQQQGQQVTQQLQQHMQPLAILLLQYQQG</sequence>
<organism evidence="4 5">
    <name type="scientific">Urochloa decumbens</name>
    <dbReference type="NCBI Taxonomy" id="240449"/>
    <lineage>
        <taxon>Eukaryota</taxon>
        <taxon>Viridiplantae</taxon>
        <taxon>Streptophyta</taxon>
        <taxon>Embryophyta</taxon>
        <taxon>Tracheophyta</taxon>
        <taxon>Spermatophyta</taxon>
        <taxon>Magnoliopsida</taxon>
        <taxon>Liliopsida</taxon>
        <taxon>Poales</taxon>
        <taxon>Poaceae</taxon>
        <taxon>PACMAD clade</taxon>
        <taxon>Panicoideae</taxon>
        <taxon>Panicodae</taxon>
        <taxon>Paniceae</taxon>
        <taxon>Melinidinae</taxon>
        <taxon>Urochloa</taxon>
    </lineage>
</organism>